<accession>C0D504</accession>
<feature type="region of interest" description="Disordered" evidence="1">
    <location>
        <begin position="32"/>
        <end position="70"/>
    </location>
</feature>
<organism evidence="2 3">
    <name type="scientific">[Clostridium] asparagiforme DSM 15981</name>
    <dbReference type="NCBI Taxonomy" id="518636"/>
    <lineage>
        <taxon>Bacteria</taxon>
        <taxon>Bacillati</taxon>
        <taxon>Bacillota</taxon>
        <taxon>Clostridia</taxon>
        <taxon>Lachnospirales</taxon>
        <taxon>Lachnospiraceae</taxon>
        <taxon>Enterocloster</taxon>
    </lineage>
</organism>
<comment type="caution">
    <text evidence="2">The sequence shown here is derived from an EMBL/GenBank/DDBJ whole genome shotgun (WGS) entry which is preliminary data.</text>
</comment>
<dbReference type="AlphaFoldDB" id="C0D504"/>
<gene>
    <name evidence="2" type="ORF">CLOSTASPAR_04350</name>
</gene>
<evidence type="ECO:0000313" key="3">
    <source>
        <dbReference type="Proteomes" id="UP000004756"/>
    </source>
</evidence>
<keyword evidence="3" id="KW-1185">Reference proteome</keyword>
<evidence type="ECO:0000313" key="2">
    <source>
        <dbReference type="EMBL" id="EEG53582.1"/>
    </source>
</evidence>
<evidence type="ECO:0000256" key="1">
    <source>
        <dbReference type="SAM" id="MobiDB-lite"/>
    </source>
</evidence>
<proteinExistence type="predicted"/>
<sequence length="70" mass="7700">MLLLFKASLVPNFNYGTMVWFDAFDRLSPSPLRGGHESPAGGSRIAEMRWGPGRRVAEPPGDVRPGRGIF</sequence>
<dbReference type="EMBL" id="ACCJ01000357">
    <property type="protein sequence ID" value="EEG53582.1"/>
    <property type="molecule type" value="Genomic_DNA"/>
</dbReference>
<dbReference type="Proteomes" id="UP000004756">
    <property type="component" value="Unassembled WGS sequence"/>
</dbReference>
<reference evidence="2 3" key="1">
    <citation type="submission" date="2009-02" db="EMBL/GenBank/DDBJ databases">
        <title>Draft genome sequence of Clostridium asparagiforme (DSM 15981).</title>
        <authorList>
            <person name="Sudarsanam P."/>
            <person name="Ley R."/>
            <person name="Guruge J."/>
            <person name="Turnbaugh P.J."/>
            <person name="Mahowald M."/>
            <person name="Liep D."/>
            <person name="Gordon J."/>
        </authorList>
    </citation>
    <scope>NUCLEOTIDE SEQUENCE [LARGE SCALE GENOMIC DNA]</scope>
    <source>
        <strain evidence="2 3">DSM 15981</strain>
    </source>
</reference>
<protein>
    <submittedName>
        <fullName evidence="2">Uncharacterized protein</fullName>
    </submittedName>
</protein>
<dbReference type="HOGENOM" id="CLU_2750531_0_0_9"/>
<name>C0D504_9FIRM</name>